<sequence length="108" mass="11926">MALAKPGDLRGSAVPHDIVSTPVSRFTVQGCDQHIKPLSSIVWDKRWKILVAFKYLRIPYHELAVLDRKHAADPRVKIIAMKNAKLSFSASVGSDPGRHIRYSPAGAP</sequence>
<keyword evidence="2" id="KW-1185">Reference proteome</keyword>
<evidence type="ECO:0000313" key="2">
    <source>
        <dbReference type="Proteomes" id="UP000246171"/>
    </source>
</evidence>
<dbReference type="Proteomes" id="UP000246171">
    <property type="component" value="Unassembled WGS sequence"/>
</dbReference>
<protein>
    <submittedName>
        <fullName evidence="1">Uncharacterized protein</fullName>
    </submittedName>
</protein>
<comment type="caution">
    <text evidence="1">The sequence shown here is derived from an EMBL/GenBank/DDBJ whole genome shotgun (WGS) entry which is preliminary data.</text>
</comment>
<evidence type="ECO:0000313" key="1">
    <source>
        <dbReference type="EMBL" id="PWY61947.1"/>
    </source>
</evidence>
<dbReference type="EMBL" id="MSFU01000051">
    <property type="protein sequence ID" value="PWY61947.1"/>
    <property type="molecule type" value="Genomic_DNA"/>
</dbReference>
<accession>A0A317UN04</accession>
<gene>
    <name evidence="1" type="ORF">BO83DRAFT_432794</name>
</gene>
<dbReference type="OrthoDB" id="10422595at2759"/>
<dbReference type="GeneID" id="37057605"/>
<reference evidence="1" key="1">
    <citation type="submission" date="2016-12" db="EMBL/GenBank/DDBJ databases">
        <title>The genomes of Aspergillus section Nigri reveals drivers in fungal speciation.</title>
        <authorList>
            <consortium name="DOE Joint Genome Institute"/>
            <person name="Vesth T.C."/>
            <person name="Nybo J."/>
            <person name="Theobald S."/>
            <person name="Brandl J."/>
            <person name="Frisvad J.C."/>
            <person name="Nielsen K.F."/>
            <person name="Lyhne E.K."/>
            <person name="Kogle M.E."/>
            <person name="Kuo A."/>
            <person name="Riley R."/>
            <person name="Clum A."/>
            <person name="Nolan M."/>
            <person name="Lipzen A."/>
            <person name="Salamov A."/>
            <person name="Henrissat B."/>
            <person name="Wiebenga A."/>
            <person name="De vries R.P."/>
            <person name="Grigoriev I.V."/>
            <person name="Mortensen U.H."/>
            <person name="Andersen M.R."/>
            <person name="Baker S.E."/>
        </authorList>
    </citation>
    <scope>NUCLEOTIDE SEQUENCE</scope>
    <source>
        <strain evidence="1">CBS 122712</strain>
    </source>
</reference>
<proteinExistence type="predicted"/>
<name>A0A317UN04_ASPEC</name>
<dbReference type="RefSeq" id="XP_025381965.1">
    <property type="nucleotide sequence ID" value="XM_025535643.1"/>
</dbReference>
<dbReference type="VEuPathDB" id="FungiDB:BO83DRAFT_432794"/>
<dbReference type="AlphaFoldDB" id="A0A317UN04"/>
<organism evidence="1 2">
    <name type="scientific">Aspergillus eucalypticola (strain CBS 122712 / IBT 29274)</name>
    <dbReference type="NCBI Taxonomy" id="1448314"/>
    <lineage>
        <taxon>Eukaryota</taxon>
        <taxon>Fungi</taxon>
        <taxon>Dikarya</taxon>
        <taxon>Ascomycota</taxon>
        <taxon>Pezizomycotina</taxon>
        <taxon>Eurotiomycetes</taxon>
        <taxon>Eurotiomycetidae</taxon>
        <taxon>Eurotiales</taxon>
        <taxon>Aspergillaceae</taxon>
        <taxon>Aspergillus</taxon>
        <taxon>Aspergillus subgen. Circumdati</taxon>
    </lineage>
</organism>